<dbReference type="Gene3D" id="3.40.630.30">
    <property type="match status" value="1"/>
</dbReference>
<dbReference type="GO" id="GO:1990189">
    <property type="term" value="F:protein N-terminal-serine acetyltransferase activity"/>
    <property type="evidence" value="ECO:0007669"/>
    <property type="project" value="TreeGrafter"/>
</dbReference>
<dbReference type="KEGG" id="ssyi:EKG83_19580"/>
<accession>A0A5Q0H0Z6</accession>
<evidence type="ECO:0000313" key="3">
    <source>
        <dbReference type="Proteomes" id="UP000325787"/>
    </source>
</evidence>
<dbReference type="GO" id="GO:0008999">
    <property type="term" value="F:protein-N-terminal-alanine acetyltransferase activity"/>
    <property type="evidence" value="ECO:0007669"/>
    <property type="project" value="TreeGrafter"/>
</dbReference>
<keyword evidence="3" id="KW-1185">Reference proteome</keyword>
<evidence type="ECO:0000313" key="2">
    <source>
        <dbReference type="EMBL" id="QFZ19342.1"/>
    </source>
</evidence>
<sequence length="193" mass="21804">MSKPDYPVRTRRLALRPFTLADLAAVHSWQSRADVNRYLYGEARTPEETAGSLVNKAAVTWPEKEGQYLCLAIEKDGEVIGESVLKYLSQYHRQGEVGYVLHPDHHGHGYATEATAAMIDLAFDHLGLHRVIASCDALNEASWRVMERLGMRKEAHFRHNEIFKGAWGDELIYAVLEDEWRRMAVNRAAANGG</sequence>
<dbReference type="InterPro" id="IPR051908">
    <property type="entry name" value="Ribosomal_N-acetyltransferase"/>
</dbReference>
<dbReference type="Pfam" id="PF13302">
    <property type="entry name" value="Acetyltransf_3"/>
    <property type="match status" value="1"/>
</dbReference>
<dbReference type="GO" id="GO:0005737">
    <property type="term" value="C:cytoplasm"/>
    <property type="evidence" value="ECO:0007669"/>
    <property type="project" value="TreeGrafter"/>
</dbReference>
<dbReference type="PROSITE" id="PS51186">
    <property type="entry name" value="GNAT"/>
    <property type="match status" value="1"/>
</dbReference>
<organism evidence="2 3">
    <name type="scientific">Saccharothrix syringae</name>
    <name type="common">Nocardiopsis syringae</name>
    <dbReference type="NCBI Taxonomy" id="103733"/>
    <lineage>
        <taxon>Bacteria</taxon>
        <taxon>Bacillati</taxon>
        <taxon>Actinomycetota</taxon>
        <taxon>Actinomycetes</taxon>
        <taxon>Pseudonocardiales</taxon>
        <taxon>Pseudonocardiaceae</taxon>
        <taxon>Saccharothrix</taxon>
    </lineage>
</organism>
<evidence type="ECO:0000259" key="1">
    <source>
        <dbReference type="PROSITE" id="PS51186"/>
    </source>
</evidence>
<dbReference type="CDD" id="cd04301">
    <property type="entry name" value="NAT_SF"/>
    <property type="match status" value="1"/>
</dbReference>
<proteinExistence type="predicted"/>
<keyword evidence="2" id="KW-0808">Transferase</keyword>
<name>A0A5Q0H0Z6_SACSY</name>
<dbReference type="PANTHER" id="PTHR43441:SF11">
    <property type="entry name" value="RIBOSOMAL-PROTEIN-SERINE ACETYLTRANSFERASE"/>
    <property type="match status" value="1"/>
</dbReference>
<dbReference type="SUPFAM" id="SSF55729">
    <property type="entry name" value="Acyl-CoA N-acyltransferases (Nat)"/>
    <property type="match status" value="1"/>
</dbReference>
<dbReference type="Proteomes" id="UP000325787">
    <property type="component" value="Chromosome"/>
</dbReference>
<protein>
    <submittedName>
        <fullName evidence="2">N-acetyltransferase</fullName>
    </submittedName>
</protein>
<feature type="domain" description="N-acetyltransferase" evidence="1">
    <location>
        <begin position="13"/>
        <end position="178"/>
    </location>
</feature>
<dbReference type="EMBL" id="CP034550">
    <property type="protein sequence ID" value="QFZ19342.1"/>
    <property type="molecule type" value="Genomic_DNA"/>
</dbReference>
<dbReference type="PANTHER" id="PTHR43441">
    <property type="entry name" value="RIBOSOMAL-PROTEIN-SERINE ACETYLTRANSFERASE"/>
    <property type="match status" value="1"/>
</dbReference>
<gene>
    <name evidence="2" type="ORF">EKG83_19580</name>
</gene>
<dbReference type="InterPro" id="IPR016181">
    <property type="entry name" value="Acyl_CoA_acyltransferase"/>
</dbReference>
<reference evidence="3" key="1">
    <citation type="journal article" date="2021" name="Curr. Microbiol.">
        <title>Complete genome of nocamycin-producing strain Saccharothrix syringae NRRL B-16468 reveals the biosynthetic potential for secondary metabolites.</title>
        <authorList>
            <person name="Mo X."/>
            <person name="Yang S."/>
        </authorList>
    </citation>
    <scope>NUCLEOTIDE SEQUENCE [LARGE SCALE GENOMIC DNA]</scope>
    <source>
        <strain evidence="3">ATCC 51364 / DSM 43886 / JCM 6844 / KCTC 9398 / NBRC 14523 / NRRL B-16468 / INA 2240</strain>
    </source>
</reference>
<dbReference type="AlphaFoldDB" id="A0A5Q0H0Z6"/>
<dbReference type="InterPro" id="IPR000182">
    <property type="entry name" value="GNAT_dom"/>
</dbReference>
<dbReference type="RefSeq" id="WP_033433079.1">
    <property type="nucleotide sequence ID" value="NZ_CP034550.1"/>
</dbReference>
<dbReference type="OrthoDB" id="9132139at2"/>